<dbReference type="EMBL" id="CAKOGL010000023">
    <property type="protein sequence ID" value="CAH2101445.1"/>
    <property type="molecule type" value="Genomic_DNA"/>
</dbReference>
<dbReference type="Proteomes" id="UP001153954">
    <property type="component" value="Unassembled WGS sequence"/>
</dbReference>
<evidence type="ECO:0000256" key="2">
    <source>
        <dbReference type="ARBA" id="ARBA00022801"/>
    </source>
</evidence>
<dbReference type="AlphaFoldDB" id="A0AAU9UU48"/>
<evidence type="ECO:0000313" key="5">
    <source>
        <dbReference type="Proteomes" id="UP001153954"/>
    </source>
</evidence>
<evidence type="ECO:0000313" key="4">
    <source>
        <dbReference type="EMBL" id="CAH2101445.1"/>
    </source>
</evidence>
<dbReference type="PANTHER" id="PTHR43798:SF14">
    <property type="entry name" value="SERINE HYDROLASE-LIKE PROTEIN DDB_G0286239"/>
    <property type="match status" value="1"/>
</dbReference>
<reference evidence="4" key="1">
    <citation type="submission" date="2022-03" db="EMBL/GenBank/DDBJ databases">
        <authorList>
            <person name="Tunstrom K."/>
        </authorList>
    </citation>
    <scope>NUCLEOTIDE SEQUENCE</scope>
</reference>
<organism evidence="4 5">
    <name type="scientific">Euphydryas editha</name>
    <name type="common">Edith's checkerspot</name>
    <dbReference type="NCBI Taxonomy" id="104508"/>
    <lineage>
        <taxon>Eukaryota</taxon>
        <taxon>Metazoa</taxon>
        <taxon>Ecdysozoa</taxon>
        <taxon>Arthropoda</taxon>
        <taxon>Hexapoda</taxon>
        <taxon>Insecta</taxon>
        <taxon>Pterygota</taxon>
        <taxon>Neoptera</taxon>
        <taxon>Endopterygota</taxon>
        <taxon>Lepidoptera</taxon>
        <taxon>Glossata</taxon>
        <taxon>Ditrysia</taxon>
        <taxon>Papilionoidea</taxon>
        <taxon>Nymphalidae</taxon>
        <taxon>Nymphalinae</taxon>
        <taxon>Euphydryas</taxon>
    </lineage>
</organism>
<protein>
    <recommendedName>
        <fullName evidence="3">AB hydrolase-1 domain-containing protein</fullName>
    </recommendedName>
</protein>
<gene>
    <name evidence="4" type="ORF">EEDITHA_LOCUS16204</name>
</gene>
<dbReference type="GO" id="GO:0016787">
    <property type="term" value="F:hydrolase activity"/>
    <property type="evidence" value="ECO:0007669"/>
    <property type="project" value="UniProtKB-KW"/>
</dbReference>
<evidence type="ECO:0000256" key="1">
    <source>
        <dbReference type="ARBA" id="ARBA00008645"/>
    </source>
</evidence>
<dbReference type="InterPro" id="IPR029058">
    <property type="entry name" value="AB_hydrolase_fold"/>
</dbReference>
<comment type="similarity">
    <text evidence="1">Belongs to the AB hydrolase superfamily.</text>
</comment>
<dbReference type="SUPFAM" id="SSF53474">
    <property type="entry name" value="alpha/beta-Hydrolases"/>
    <property type="match status" value="1"/>
</dbReference>
<dbReference type="Pfam" id="PF00561">
    <property type="entry name" value="Abhydrolase_1"/>
    <property type="match status" value="1"/>
</dbReference>
<proteinExistence type="inferred from homology"/>
<dbReference type="InterPro" id="IPR050266">
    <property type="entry name" value="AB_hydrolase_sf"/>
</dbReference>
<dbReference type="PANTHER" id="PTHR43798">
    <property type="entry name" value="MONOACYLGLYCEROL LIPASE"/>
    <property type="match status" value="1"/>
</dbReference>
<evidence type="ECO:0000259" key="3">
    <source>
        <dbReference type="Pfam" id="PF00561"/>
    </source>
</evidence>
<dbReference type="InterPro" id="IPR000073">
    <property type="entry name" value="AB_hydrolase_1"/>
</dbReference>
<name>A0AAU9UU48_EUPED</name>
<keyword evidence="2" id="KW-0378">Hydrolase</keyword>
<feature type="domain" description="AB hydrolase-1" evidence="3">
    <location>
        <begin position="30"/>
        <end position="282"/>
    </location>
</feature>
<keyword evidence="5" id="KW-1185">Reference proteome</keyword>
<comment type="caution">
    <text evidence="4">The sequence shown here is derived from an EMBL/GenBank/DDBJ whole genome shotgun (WGS) entry which is preliminary data.</text>
</comment>
<sequence>MSLLEKEKEWFIQAPWGRLCIVAWGDCSDPPVLVCHGSADTIVSFRPLMALLPSNFYYIGLELPGCGKSDSMPPGLMLSVFDLVYSIQVVVNHFRWKNFVFLAHSLGCILGKLYDLSHPGKMSKCIDLDPITLAFTFPVEKFHLWYKFFYLNYFDSYEKYNMSKGKRPTYTEEMALSKLMKRRGINSEIAKEIASRLTEPAGNGLVRFSFDDRITITTHPPYTTEYVKKLLKTVKTPTLTFVADESKKTGEYDQMEYFFDESFSSNFKVKVVSGNHDVHVIHPERVSSFITQFLLYGLPGLDGKAKL</sequence>
<dbReference type="GO" id="GO:0016020">
    <property type="term" value="C:membrane"/>
    <property type="evidence" value="ECO:0007669"/>
    <property type="project" value="TreeGrafter"/>
</dbReference>
<accession>A0AAU9UU48</accession>
<dbReference type="Gene3D" id="3.40.50.1820">
    <property type="entry name" value="alpha/beta hydrolase"/>
    <property type="match status" value="1"/>
</dbReference>